<keyword evidence="3" id="KW-0812">Transmembrane</keyword>
<evidence type="ECO:0000256" key="1">
    <source>
        <dbReference type="ARBA" id="ARBA00022679"/>
    </source>
</evidence>
<sequence>MTGGGRGSDGGTPGGAARSVPTAGVGVGVGVGVGGAGLPACPACGTATSAWMSAPGAAYDAGDIDLARCPECGTAVTLTPVPDGVDLHETGDYAPAPPRGATLAAPLLRLFDRQRLRLVRWATGGGSAAAGTRLVDAGAGRGRFVAHARAQGYPLATGVEPTVRGVDAARSRYGVTLQRAGIEDAGRPDGEADAVTLWHVLEHVDDPAAVLDVLHAWLRPGGVLVVGCPNLASWQARLSGRVWFHLDLPRHRTHFTAPGLRRLLDAHGFETVRTVHVLAEHNPYGMWESGVSRLTHRPSYLYHLLKRSAPVNARDLAAVALGTVLIPLAVLAELVAGLCRRGGTVAVIARRRV</sequence>
<dbReference type="GO" id="GO:0016740">
    <property type="term" value="F:transferase activity"/>
    <property type="evidence" value="ECO:0007669"/>
    <property type="project" value="UniProtKB-KW"/>
</dbReference>
<evidence type="ECO:0000313" key="4">
    <source>
        <dbReference type="EMBL" id="XAY03792.1"/>
    </source>
</evidence>
<evidence type="ECO:0000256" key="3">
    <source>
        <dbReference type="SAM" id="Phobius"/>
    </source>
</evidence>
<dbReference type="CDD" id="cd02440">
    <property type="entry name" value="AdoMet_MTases"/>
    <property type="match status" value="1"/>
</dbReference>
<reference evidence="4" key="1">
    <citation type="submission" date="2022-12" db="EMBL/GenBank/DDBJ databases">
        <title>Paraconexibacter alkalitolerans sp. nov. and Baekduia alba sp. nov., isolated from soil and emended description of the genera Paraconexibacter (Chun et al., 2020) and Baekduia (An et al., 2020).</title>
        <authorList>
            <person name="Vieira S."/>
            <person name="Huber K.J."/>
            <person name="Geppert A."/>
            <person name="Wolf J."/>
            <person name="Neumann-Schaal M."/>
            <person name="Muesken M."/>
            <person name="Overmann J."/>
        </authorList>
    </citation>
    <scope>NUCLEOTIDE SEQUENCE</scope>
    <source>
        <strain evidence="4">AEG42_29</strain>
    </source>
</reference>
<dbReference type="InterPro" id="IPR029063">
    <property type="entry name" value="SAM-dependent_MTases_sf"/>
</dbReference>
<keyword evidence="1" id="KW-0808">Transferase</keyword>
<keyword evidence="3" id="KW-1133">Transmembrane helix</keyword>
<dbReference type="SUPFAM" id="SSF53335">
    <property type="entry name" value="S-adenosyl-L-methionine-dependent methyltransferases"/>
    <property type="match status" value="1"/>
</dbReference>
<dbReference type="EMBL" id="CP114014">
    <property type="protein sequence ID" value="XAY03792.1"/>
    <property type="molecule type" value="Genomic_DNA"/>
</dbReference>
<dbReference type="RefSeq" id="WP_354700344.1">
    <property type="nucleotide sequence ID" value="NZ_CP114014.1"/>
</dbReference>
<evidence type="ECO:0000256" key="2">
    <source>
        <dbReference type="SAM" id="MobiDB-lite"/>
    </source>
</evidence>
<protein>
    <recommendedName>
        <fullName evidence="5">Class I SAM-dependent methyltransferase</fullName>
    </recommendedName>
</protein>
<evidence type="ECO:0008006" key="5">
    <source>
        <dbReference type="Google" id="ProtNLM"/>
    </source>
</evidence>
<dbReference type="Gene3D" id="3.40.50.150">
    <property type="entry name" value="Vaccinia Virus protein VP39"/>
    <property type="match status" value="1"/>
</dbReference>
<dbReference type="Pfam" id="PF13489">
    <property type="entry name" value="Methyltransf_23"/>
    <property type="match status" value="1"/>
</dbReference>
<keyword evidence="3" id="KW-0472">Membrane</keyword>
<feature type="transmembrane region" description="Helical" evidence="3">
    <location>
        <begin position="316"/>
        <end position="336"/>
    </location>
</feature>
<accession>A0AAU7AQD9</accession>
<feature type="compositionally biased region" description="Gly residues" evidence="2">
    <location>
        <begin position="1"/>
        <end position="14"/>
    </location>
</feature>
<dbReference type="KEGG" id="parq:DSM112329_00613"/>
<dbReference type="PANTHER" id="PTHR43861:SF3">
    <property type="entry name" value="PUTATIVE (AFU_ORTHOLOGUE AFUA_2G14390)-RELATED"/>
    <property type="match status" value="1"/>
</dbReference>
<gene>
    <name evidence="4" type="ORF">DSM112329_00613</name>
</gene>
<dbReference type="AlphaFoldDB" id="A0AAU7AQD9"/>
<proteinExistence type="predicted"/>
<organism evidence="4">
    <name type="scientific">Paraconexibacter sp. AEG42_29</name>
    <dbReference type="NCBI Taxonomy" id="2997339"/>
    <lineage>
        <taxon>Bacteria</taxon>
        <taxon>Bacillati</taxon>
        <taxon>Actinomycetota</taxon>
        <taxon>Thermoleophilia</taxon>
        <taxon>Solirubrobacterales</taxon>
        <taxon>Paraconexibacteraceae</taxon>
        <taxon>Paraconexibacter</taxon>
    </lineage>
</organism>
<feature type="region of interest" description="Disordered" evidence="2">
    <location>
        <begin position="1"/>
        <end position="20"/>
    </location>
</feature>
<dbReference type="PANTHER" id="PTHR43861">
    <property type="entry name" value="TRANS-ACONITATE 2-METHYLTRANSFERASE-RELATED"/>
    <property type="match status" value="1"/>
</dbReference>
<name>A0AAU7AQD9_9ACTN</name>